<dbReference type="AlphaFoldDB" id="A0A3E0J2Y0"/>
<feature type="transmembrane region" description="Helical" evidence="1">
    <location>
        <begin position="66"/>
        <end position="94"/>
    </location>
</feature>
<dbReference type="Pfam" id="PF16949">
    <property type="entry name" value="ABC_tran_2"/>
    <property type="match status" value="1"/>
</dbReference>
<feature type="transmembrane region" description="Helical" evidence="1">
    <location>
        <begin position="188"/>
        <end position="207"/>
    </location>
</feature>
<dbReference type="InterPro" id="IPR031599">
    <property type="entry name" value="ABC_tran_2"/>
</dbReference>
<feature type="transmembrane region" description="Helical" evidence="1">
    <location>
        <begin position="145"/>
        <end position="176"/>
    </location>
</feature>
<feature type="transmembrane region" description="Helical" evidence="1">
    <location>
        <begin position="509"/>
        <end position="532"/>
    </location>
</feature>
<keyword evidence="3" id="KW-1185">Reference proteome</keyword>
<dbReference type="RefSeq" id="WP_115824594.1">
    <property type="nucleotide sequence ID" value="NZ_QUAE01000018.1"/>
</dbReference>
<evidence type="ECO:0000256" key="1">
    <source>
        <dbReference type="SAM" id="Phobius"/>
    </source>
</evidence>
<feature type="transmembrane region" description="Helical" evidence="1">
    <location>
        <begin position="438"/>
        <end position="462"/>
    </location>
</feature>
<gene>
    <name evidence="2" type="ORF">DYE48_16470</name>
</gene>
<accession>A0A3E0J2Y0</accession>
<keyword evidence="1" id="KW-1133">Transmembrane helix</keyword>
<keyword evidence="1" id="KW-0812">Transmembrane</keyword>
<dbReference type="Proteomes" id="UP000256305">
    <property type="component" value="Unassembled WGS sequence"/>
</dbReference>
<protein>
    <submittedName>
        <fullName evidence="2">ABC transporter permease</fullName>
    </submittedName>
</protein>
<feature type="transmembrane region" description="Helical" evidence="1">
    <location>
        <begin position="115"/>
        <end position="139"/>
    </location>
</feature>
<organism evidence="2 3">
    <name type="scientific">Halobacillus trueperi</name>
    <dbReference type="NCBI Taxonomy" id="156205"/>
    <lineage>
        <taxon>Bacteria</taxon>
        <taxon>Bacillati</taxon>
        <taxon>Bacillota</taxon>
        <taxon>Bacilli</taxon>
        <taxon>Bacillales</taxon>
        <taxon>Bacillaceae</taxon>
        <taxon>Halobacillus</taxon>
    </lineage>
</organism>
<sequence>MSKAWKLMRVMVKMQLSMANKSSMEKFGYIMIGLMMIPFGLLILFFIQGIIGNMYAALEPIGNEGVILGLLFVMMTFIFCFTSIGTVLSSFYFAEDVESFISLPFQPYQILFGKSAVPFLSLYGLNTILLLPSLVFYGIHSGAGVLYYLLAFIVWALTPIIPFVLTAIVLMFIMRFANISKNKDRTKVLVGLLGFVFAIGINVLIRLDSGTGNAAEMLTQQNALLELVTKFFPTAYFSSIALTDIGSWTGLFYFLLFVALSLGAILLFLTIGQSFYFKGVLGLSGGKRGEFDEEKVQKQVKQQSILLSLWKKEMRIIFRTPTFFTQIVVQSLFFPVFLIIIMMLDPNGPLTGWGTQLNVIEGKKVILGMFGLTVVALGINPASFSSVSRDGKSWFNHLYLPIPASKVILSKLLVSFFMNFLSILLLSLAALIVLKVPFIIWFLWFVVSLITGWIASIAGLIIDLYSPKLNWTDEREVFKGRFIGIVPLALEAAVFGVIILILWNSGLEGIWTVSSVLILVLLIITAITQYFLNRMVQQKYYKIL</sequence>
<feature type="transmembrane region" description="Helical" evidence="1">
    <location>
        <begin position="408"/>
        <end position="432"/>
    </location>
</feature>
<keyword evidence="1" id="KW-0472">Membrane</keyword>
<evidence type="ECO:0000313" key="3">
    <source>
        <dbReference type="Proteomes" id="UP000256305"/>
    </source>
</evidence>
<name>A0A3E0J2Y0_9BACI</name>
<feature type="transmembrane region" description="Helical" evidence="1">
    <location>
        <begin position="251"/>
        <end position="271"/>
    </location>
</feature>
<evidence type="ECO:0000313" key="2">
    <source>
        <dbReference type="EMBL" id="REJ07305.1"/>
    </source>
</evidence>
<feature type="transmembrane region" description="Helical" evidence="1">
    <location>
        <begin position="323"/>
        <end position="344"/>
    </location>
</feature>
<dbReference type="EMBL" id="QUAE01000018">
    <property type="protein sequence ID" value="REJ07305.1"/>
    <property type="molecule type" value="Genomic_DNA"/>
</dbReference>
<reference evidence="2 3" key="1">
    <citation type="submission" date="2018-08" db="EMBL/GenBank/DDBJ databases">
        <title>Genome sequence of Halobacillus trueperi KCTC 3686.</title>
        <authorList>
            <person name="Cho K.H."/>
            <person name="Kwak M.-J."/>
            <person name="Kim B.-Y."/>
            <person name="Chun J."/>
        </authorList>
    </citation>
    <scope>NUCLEOTIDE SEQUENCE [LARGE SCALE GENOMIC DNA]</scope>
    <source>
        <strain evidence="2 3">KCTC 3686</strain>
    </source>
</reference>
<proteinExistence type="predicted"/>
<comment type="caution">
    <text evidence="2">The sequence shown here is derived from an EMBL/GenBank/DDBJ whole genome shotgun (WGS) entry which is preliminary data.</text>
</comment>
<feature type="transmembrane region" description="Helical" evidence="1">
    <location>
        <begin position="364"/>
        <end position="387"/>
    </location>
</feature>
<feature type="transmembrane region" description="Helical" evidence="1">
    <location>
        <begin position="482"/>
        <end position="503"/>
    </location>
</feature>